<evidence type="ECO:0000313" key="9">
    <source>
        <dbReference type="EMBL" id="OXA59929.1"/>
    </source>
</evidence>
<evidence type="ECO:0000256" key="7">
    <source>
        <dbReference type="SAM" id="MobiDB-lite"/>
    </source>
</evidence>
<dbReference type="GO" id="GO:0030048">
    <property type="term" value="P:actin filament-based movement"/>
    <property type="evidence" value="ECO:0007669"/>
    <property type="project" value="TreeGrafter"/>
</dbReference>
<dbReference type="GO" id="GO:0051015">
    <property type="term" value="F:actin filament binding"/>
    <property type="evidence" value="ECO:0007669"/>
    <property type="project" value="InterPro"/>
</dbReference>
<dbReference type="GO" id="GO:0030139">
    <property type="term" value="C:endocytic vesicle"/>
    <property type="evidence" value="ECO:0007669"/>
    <property type="project" value="TreeGrafter"/>
</dbReference>
<dbReference type="Gene3D" id="1.20.58.530">
    <property type="match status" value="1"/>
</dbReference>
<keyword evidence="3 6" id="KW-0518">Myosin</keyword>
<dbReference type="GO" id="GO:0005524">
    <property type="term" value="F:ATP binding"/>
    <property type="evidence" value="ECO:0007669"/>
    <property type="project" value="UniProtKB-UniRule"/>
</dbReference>
<dbReference type="PROSITE" id="PS51456">
    <property type="entry name" value="MYOSIN_MOTOR"/>
    <property type="match status" value="1"/>
</dbReference>
<dbReference type="EMBL" id="LNIX01000002">
    <property type="protein sequence ID" value="OXA59929.1"/>
    <property type="molecule type" value="Genomic_DNA"/>
</dbReference>
<evidence type="ECO:0000256" key="6">
    <source>
        <dbReference type="PROSITE-ProRule" id="PRU00782"/>
    </source>
</evidence>
<keyword evidence="1 6" id="KW-0547">Nucleotide-binding</keyword>
<dbReference type="InterPro" id="IPR001609">
    <property type="entry name" value="Myosin_head_motor_dom-like"/>
</dbReference>
<keyword evidence="2 6" id="KW-0067">ATP-binding</keyword>
<dbReference type="Proteomes" id="UP000198287">
    <property type="component" value="Unassembled WGS sequence"/>
</dbReference>
<gene>
    <name evidence="9" type="ORF">Fcan01_04535</name>
</gene>
<keyword evidence="5 6" id="KW-0009">Actin-binding</keyword>
<dbReference type="OMA" id="SFVMHSD"/>
<evidence type="ECO:0000256" key="2">
    <source>
        <dbReference type="ARBA" id="ARBA00022840"/>
    </source>
</evidence>
<dbReference type="InterPro" id="IPR008989">
    <property type="entry name" value="Myosin_S1_N"/>
</dbReference>
<comment type="caution">
    <text evidence="6">Lacks conserved residue(s) required for the propagation of feature annotation.</text>
</comment>
<evidence type="ECO:0000259" key="8">
    <source>
        <dbReference type="PROSITE" id="PS51456"/>
    </source>
</evidence>
<dbReference type="PANTHER" id="PTHR13140">
    <property type="entry name" value="MYOSIN"/>
    <property type="match status" value="1"/>
</dbReference>
<dbReference type="Pfam" id="PF00063">
    <property type="entry name" value="Myosin_head"/>
    <property type="match status" value="1"/>
</dbReference>
<dbReference type="AlphaFoldDB" id="A0A226ER02"/>
<dbReference type="STRING" id="158441.A0A226ER02"/>
<dbReference type="SMART" id="SM00242">
    <property type="entry name" value="MYSc"/>
    <property type="match status" value="1"/>
</dbReference>
<evidence type="ECO:0000313" key="10">
    <source>
        <dbReference type="Proteomes" id="UP000198287"/>
    </source>
</evidence>
<proteinExistence type="inferred from homology"/>
<dbReference type="GO" id="GO:0007015">
    <property type="term" value="P:actin filament organization"/>
    <property type="evidence" value="ECO:0007669"/>
    <property type="project" value="TreeGrafter"/>
</dbReference>
<dbReference type="Gene3D" id="2.30.30.360">
    <property type="entry name" value="Myosin S1 fragment, N-terminal"/>
    <property type="match status" value="1"/>
</dbReference>
<dbReference type="PRINTS" id="PR00193">
    <property type="entry name" value="MYOSINHEAVY"/>
</dbReference>
<keyword evidence="10" id="KW-1185">Reference proteome</keyword>
<dbReference type="PANTHER" id="PTHR13140:SF745">
    <property type="entry name" value="UNCONVENTIONAL MYOSIN-VI"/>
    <property type="match status" value="1"/>
</dbReference>
<dbReference type="Gene3D" id="3.40.850.10">
    <property type="entry name" value="Kinesin motor domain"/>
    <property type="match status" value="1"/>
</dbReference>
<evidence type="ECO:0000256" key="5">
    <source>
        <dbReference type="ARBA" id="ARBA00023203"/>
    </source>
</evidence>
<dbReference type="InterPro" id="IPR027417">
    <property type="entry name" value="P-loop_NTPase"/>
</dbReference>
<comment type="caution">
    <text evidence="9">The sequence shown here is derived from an EMBL/GenBank/DDBJ whole genome shotgun (WGS) entry which is preliminary data.</text>
</comment>
<dbReference type="Gene3D" id="1.20.120.720">
    <property type="entry name" value="Myosin VI head, motor domain, U50 subdomain"/>
    <property type="match status" value="1"/>
</dbReference>
<dbReference type="GO" id="GO:0016459">
    <property type="term" value="C:myosin complex"/>
    <property type="evidence" value="ECO:0007669"/>
    <property type="project" value="UniProtKB-KW"/>
</dbReference>
<dbReference type="OrthoDB" id="6108017at2759"/>
<dbReference type="SUPFAM" id="SSF52540">
    <property type="entry name" value="P-loop containing nucleoside triphosphate hydrolases"/>
    <property type="match status" value="1"/>
</dbReference>
<reference evidence="9 10" key="1">
    <citation type="submission" date="2015-12" db="EMBL/GenBank/DDBJ databases">
        <title>The genome of Folsomia candida.</title>
        <authorList>
            <person name="Faddeeva A."/>
            <person name="Derks M.F."/>
            <person name="Anvar Y."/>
            <person name="Smit S."/>
            <person name="Van Straalen N."/>
            <person name="Roelofs D."/>
        </authorList>
    </citation>
    <scope>NUCLEOTIDE SEQUENCE [LARGE SCALE GENOMIC DNA]</scope>
    <source>
        <strain evidence="9 10">VU population</strain>
        <tissue evidence="9">Whole body</tissue>
    </source>
</reference>
<protein>
    <submittedName>
        <fullName evidence="9">Myosin heavy chain 95F</fullName>
    </submittedName>
</protein>
<accession>A0A226ER02</accession>
<feature type="domain" description="Myosin motor" evidence="8">
    <location>
        <begin position="115"/>
        <end position="716"/>
    </location>
</feature>
<organism evidence="9 10">
    <name type="scientific">Folsomia candida</name>
    <name type="common">Springtail</name>
    <dbReference type="NCBI Taxonomy" id="158441"/>
    <lineage>
        <taxon>Eukaryota</taxon>
        <taxon>Metazoa</taxon>
        <taxon>Ecdysozoa</taxon>
        <taxon>Arthropoda</taxon>
        <taxon>Hexapoda</taxon>
        <taxon>Collembola</taxon>
        <taxon>Entomobryomorpha</taxon>
        <taxon>Isotomoidea</taxon>
        <taxon>Isotomidae</taxon>
        <taxon>Proisotominae</taxon>
        <taxon>Folsomia</taxon>
    </lineage>
</organism>
<dbReference type="GO" id="GO:0005886">
    <property type="term" value="C:plasma membrane"/>
    <property type="evidence" value="ECO:0007669"/>
    <property type="project" value="TreeGrafter"/>
</dbReference>
<evidence type="ECO:0000256" key="3">
    <source>
        <dbReference type="ARBA" id="ARBA00023123"/>
    </source>
</evidence>
<comment type="similarity">
    <text evidence="6">Belongs to the TRAFAC class myosin-kinesin ATPase superfamily. Myosin family.</text>
</comment>
<feature type="binding site" evidence="6">
    <location>
        <begin position="209"/>
        <end position="216"/>
    </location>
    <ligand>
        <name>ATP</name>
        <dbReference type="ChEBI" id="CHEBI:30616"/>
    </ligand>
</feature>
<dbReference type="InterPro" id="IPR036961">
    <property type="entry name" value="Kinesin_motor_dom_sf"/>
</dbReference>
<dbReference type="Gene3D" id="1.10.10.820">
    <property type="match status" value="1"/>
</dbReference>
<keyword evidence="4 6" id="KW-0505">Motor protein</keyword>
<sequence length="716" mass="80163">MSRIPKLTTTTPIAWTKHQVRPAAADKTNDKPASSQSSSFLLPPQKKLTTTSLLGMSTLPTSVWSPSPLHGFIPGTITDLGSTTLTILTTDPVTKKQQTIETSHFSVFPAQDGDVDFDDNCGLMYLNEATLLENLKRRWEKGGIYTYTANMLIALNPYTPSTSLYSTSTIQKYQGRSLGTLPPHVFAIADKSYRDMKTMKMSQSIIVSGESGAGKTESTKYILKYLCGSWGSEAGVVEKRVLDANPLLESFGNAKTTRNNNSSRFGKFIEIHFDEKYRVSGGYISHYLLEKSRIPSQSPSERNYHIFYQLLSGLPATIKTTLGINSPPSSFKYLSSGLCEFFGEKLRDPVVHDKNDFLTLESSFKNLDIKCTQEIYQIIALVLHIGNLEFQEDENLTSKGGCKIVENENLDFVADLAGLDKKELITALTSRVMQTAKGGSKGTVIQVPLKKYESFQARDALAKSIYNKLFDFIVLKINESIPTPNNSFKYIGVLDIAGFEYFTVNSFEQFCINYCNEKLQQFFNERVLRDEQELYEKEGLNVAKIEFIDNLDCIELIENRPGILSLLDEEGKLPKPLGSHFTGQVHSVLGSHFRLELPRKSKIKEHREILDSEGFIIRHFAGAVCYDTRFFLDKNNDALHFSLEILLQNCSNEFLRTLYSLSKIEFTGKLGFVSVAGKFKNQLGELLEEKLRVTGTSFVRCVKPNSKMVGGFGKGG</sequence>
<name>A0A226ER02_FOLCA</name>
<evidence type="ECO:0000256" key="1">
    <source>
        <dbReference type="ARBA" id="ARBA00022741"/>
    </source>
</evidence>
<evidence type="ECO:0000256" key="4">
    <source>
        <dbReference type="ARBA" id="ARBA00023175"/>
    </source>
</evidence>
<feature type="region of interest" description="Disordered" evidence="7">
    <location>
        <begin position="1"/>
        <end position="41"/>
    </location>
</feature>
<dbReference type="GO" id="GO:0000146">
    <property type="term" value="F:microfilament motor activity"/>
    <property type="evidence" value="ECO:0007669"/>
    <property type="project" value="TreeGrafter"/>
</dbReference>